<proteinExistence type="predicted"/>
<dbReference type="AlphaFoldDB" id="A0A7S1Q788"/>
<gene>
    <name evidence="1" type="ORF">NDES1114_LOCUS16895</name>
</gene>
<name>A0A7S1Q788_NEODS</name>
<sequence length="155" mass="17982">MLTRRTGALTSKSVLKAVPSDLAEKAGTNLPGIPHAKRVPRLYRQWLKLAVACPTSQLCELNSRTQMNERFMIILRQKFREGAGERDPERVRVLVQSCERSLAMFREIAADSAKRKFPEARPRVHLERAGHLNLTKVNFKQMFKEYVNCYLKRKW</sequence>
<dbReference type="EMBL" id="HBGF01025545">
    <property type="protein sequence ID" value="CAD9120128.1"/>
    <property type="molecule type" value="Transcribed_RNA"/>
</dbReference>
<accession>A0A7S1Q788</accession>
<organism evidence="1">
    <name type="scientific">Neobodo designis</name>
    <name type="common">Flagellated protozoan</name>
    <name type="synonym">Bodo designis</name>
    <dbReference type="NCBI Taxonomy" id="312471"/>
    <lineage>
        <taxon>Eukaryota</taxon>
        <taxon>Discoba</taxon>
        <taxon>Euglenozoa</taxon>
        <taxon>Kinetoplastea</taxon>
        <taxon>Metakinetoplastina</taxon>
        <taxon>Neobodonida</taxon>
        <taxon>Neobodo</taxon>
    </lineage>
</organism>
<protein>
    <submittedName>
        <fullName evidence="1">Uncharacterized protein</fullName>
    </submittedName>
</protein>
<evidence type="ECO:0000313" key="1">
    <source>
        <dbReference type="EMBL" id="CAD9120128.1"/>
    </source>
</evidence>
<reference evidence="1" key="1">
    <citation type="submission" date="2021-01" db="EMBL/GenBank/DDBJ databases">
        <authorList>
            <person name="Corre E."/>
            <person name="Pelletier E."/>
            <person name="Niang G."/>
            <person name="Scheremetjew M."/>
            <person name="Finn R."/>
            <person name="Kale V."/>
            <person name="Holt S."/>
            <person name="Cochrane G."/>
            <person name="Meng A."/>
            <person name="Brown T."/>
            <person name="Cohen L."/>
        </authorList>
    </citation>
    <scope>NUCLEOTIDE SEQUENCE</scope>
    <source>
        <strain evidence="1">CCAP 1951/1</strain>
    </source>
</reference>